<gene>
    <name evidence="2" type="ORF">K0M31_000718</name>
</gene>
<dbReference type="Gene3D" id="2.70.170.10">
    <property type="entry name" value="Neurotransmitter-gated ion-channel ligand-binding domain"/>
    <property type="match status" value="1"/>
</dbReference>
<evidence type="ECO:0000313" key="2">
    <source>
        <dbReference type="EMBL" id="KAK1136151.1"/>
    </source>
</evidence>
<protein>
    <submittedName>
        <fullName evidence="2">Uncharacterized protein</fullName>
    </submittedName>
</protein>
<dbReference type="AlphaFoldDB" id="A0AA40GE31"/>
<feature type="compositionally biased region" description="Basic and acidic residues" evidence="1">
    <location>
        <begin position="24"/>
        <end position="40"/>
    </location>
</feature>
<evidence type="ECO:0000313" key="3">
    <source>
        <dbReference type="Proteomes" id="UP001177670"/>
    </source>
</evidence>
<dbReference type="Proteomes" id="UP001177670">
    <property type="component" value="Unassembled WGS sequence"/>
</dbReference>
<dbReference type="GO" id="GO:0005230">
    <property type="term" value="F:extracellular ligand-gated monoatomic ion channel activity"/>
    <property type="evidence" value="ECO:0007669"/>
    <property type="project" value="InterPro"/>
</dbReference>
<feature type="region of interest" description="Disordered" evidence="1">
    <location>
        <begin position="1"/>
        <end position="40"/>
    </location>
</feature>
<comment type="caution">
    <text evidence="2">The sequence shown here is derived from an EMBL/GenBank/DDBJ whole genome shotgun (WGS) entry which is preliminary data.</text>
</comment>
<evidence type="ECO:0000256" key="1">
    <source>
        <dbReference type="SAM" id="MobiDB-lite"/>
    </source>
</evidence>
<organism evidence="2 3">
    <name type="scientific">Melipona bicolor</name>
    <dbReference type="NCBI Taxonomy" id="60889"/>
    <lineage>
        <taxon>Eukaryota</taxon>
        <taxon>Metazoa</taxon>
        <taxon>Ecdysozoa</taxon>
        <taxon>Arthropoda</taxon>
        <taxon>Hexapoda</taxon>
        <taxon>Insecta</taxon>
        <taxon>Pterygota</taxon>
        <taxon>Neoptera</taxon>
        <taxon>Endopterygota</taxon>
        <taxon>Hymenoptera</taxon>
        <taxon>Apocrita</taxon>
        <taxon>Aculeata</taxon>
        <taxon>Apoidea</taxon>
        <taxon>Anthophila</taxon>
        <taxon>Apidae</taxon>
        <taxon>Melipona</taxon>
    </lineage>
</organism>
<proteinExistence type="predicted"/>
<dbReference type="GO" id="GO:0016020">
    <property type="term" value="C:membrane"/>
    <property type="evidence" value="ECO:0007669"/>
    <property type="project" value="InterPro"/>
</dbReference>
<dbReference type="InterPro" id="IPR036734">
    <property type="entry name" value="Neur_chan_lig-bd_sf"/>
</dbReference>
<sequence>MQGQYDATLDPANPSKSRGRKSKIREDPRSRESDLEEYGRKEASLSLRDILPLNPKQYDKHRAPKFLGQPTIVYFHVTVLSLDSINEESMVIPPDANERPDAVLARGYSRLIKT</sequence>
<accession>A0AA40GE31</accession>
<reference evidence="2" key="1">
    <citation type="submission" date="2021-10" db="EMBL/GenBank/DDBJ databases">
        <title>Melipona bicolor Genome sequencing and assembly.</title>
        <authorList>
            <person name="Araujo N.S."/>
            <person name="Arias M.C."/>
        </authorList>
    </citation>
    <scope>NUCLEOTIDE SEQUENCE</scope>
    <source>
        <strain evidence="2">USP_2M_L1-L4_2017</strain>
        <tissue evidence="2">Whole body</tissue>
    </source>
</reference>
<dbReference type="EMBL" id="JAHYIQ010000001">
    <property type="protein sequence ID" value="KAK1136151.1"/>
    <property type="molecule type" value="Genomic_DNA"/>
</dbReference>
<name>A0AA40GE31_9HYME</name>
<keyword evidence="3" id="KW-1185">Reference proteome</keyword>